<comment type="caution">
    <text evidence="6">The sequence shown here is derived from an EMBL/GenBank/DDBJ whole genome shotgun (WGS) entry which is preliminary data.</text>
</comment>
<keyword evidence="4" id="KW-0804">Transcription</keyword>
<dbReference type="PANTHER" id="PTHR30537:SF5">
    <property type="entry name" value="HTH-TYPE TRANSCRIPTIONAL ACTIVATOR TTDR-RELATED"/>
    <property type="match status" value="1"/>
</dbReference>
<dbReference type="EMBL" id="JAAATX020000005">
    <property type="protein sequence ID" value="MBU9697893.1"/>
    <property type="molecule type" value="Genomic_DNA"/>
</dbReference>
<dbReference type="InterPro" id="IPR036390">
    <property type="entry name" value="WH_DNA-bd_sf"/>
</dbReference>
<dbReference type="PROSITE" id="PS50931">
    <property type="entry name" value="HTH_LYSR"/>
    <property type="match status" value="1"/>
</dbReference>
<evidence type="ECO:0000259" key="5">
    <source>
        <dbReference type="PROSITE" id="PS50931"/>
    </source>
</evidence>
<dbReference type="PANTHER" id="PTHR30537">
    <property type="entry name" value="HTH-TYPE TRANSCRIPTIONAL REGULATOR"/>
    <property type="match status" value="1"/>
</dbReference>
<proteinExistence type="inferred from homology"/>
<organism evidence="6 7">
    <name type="scientific">Paragemmobacter amnigenus</name>
    <dbReference type="NCBI Taxonomy" id="2852097"/>
    <lineage>
        <taxon>Bacteria</taxon>
        <taxon>Pseudomonadati</taxon>
        <taxon>Pseudomonadota</taxon>
        <taxon>Alphaproteobacteria</taxon>
        <taxon>Rhodobacterales</taxon>
        <taxon>Paracoccaceae</taxon>
        <taxon>Paragemmobacter</taxon>
    </lineage>
</organism>
<keyword evidence="3" id="KW-0238">DNA-binding</keyword>
<accession>A0ABS6J2Q8</accession>
<evidence type="ECO:0000256" key="2">
    <source>
        <dbReference type="ARBA" id="ARBA00023015"/>
    </source>
</evidence>
<evidence type="ECO:0000256" key="3">
    <source>
        <dbReference type="ARBA" id="ARBA00023125"/>
    </source>
</evidence>
<dbReference type="Gene3D" id="3.40.190.10">
    <property type="entry name" value="Periplasmic binding protein-like II"/>
    <property type="match status" value="2"/>
</dbReference>
<dbReference type="SUPFAM" id="SSF53850">
    <property type="entry name" value="Periplasmic binding protein-like II"/>
    <property type="match status" value="1"/>
</dbReference>
<dbReference type="SUPFAM" id="SSF46785">
    <property type="entry name" value="Winged helix' DNA-binding domain"/>
    <property type="match status" value="1"/>
</dbReference>
<dbReference type="InterPro" id="IPR005119">
    <property type="entry name" value="LysR_subst-bd"/>
</dbReference>
<dbReference type="InterPro" id="IPR036388">
    <property type="entry name" value="WH-like_DNA-bd_sf"/>
</dbReference>
<name>A0ABS6J2Q8_9RHOB</name>
<evidence type="ECO:0000256" key="4">
    <source>
        <dbReference type="ARBA" id="ARBA00023163"/>
    </source>
</evidence>
<evidence type="ECO:0000313" key="7">
    <source>
        <dbReference type="Proteomes" id="UP000731907"/>
    </source>
</evidence>
<keyword evidence="2" id="KW-0805">Transcription regulation</keyword>
<dbReference type="Pfam" id="PF03466">
    <property type="entry name" value="LysR_substrate"/>
    <property type="match status" value="1"/>
</dbReference>
<dbReference type="RefSeq" id="WP_161761980.1">
    <property type="nucleotide sequence ID" value="NZ_JAAATX020000005.1"/>
</dbReference>
<evidence type="ECO:0000313" key="6">
    <source>
        <dbReference type="EMBL" id="MBU9697893.1"/>
    </source>
</evidence>
<evidence type="ECO:0000256" key="1">
    <source>
        <dbReference type="ARBA" id="ARBA00009437"/>
    </source>
</evidence>
<dbReference type="InterPro" id="IPR000847">
    <property type="entry name" value="LysR_HTH_N"/>
</dbReference>
<reference evidence="6 7" key="1">
    <citation type="submission" date="2021-06" db="EMBL/GenBank/DDBJ databases">
        <title>Rhodobacteraceae bacterium strain HSP-20.</title>
        <authorList>
            <person name="Chen W.-M."/>
        </authorList>
    </citation>
    <scope>NUCLEOTIDE SEQUENCE [LARGE SCALE GENOMIC DNA]</scope>
    <source>
        <strain evidence="6 7">HSP-20</strain>
    </source>
</reference>
<feature type="domain" description="HTH lysR-type" evidence="5">
    <location>
        <begin position="9"/>
        <end position="66"/>
    </location>
</feature>
<protein>
    <submittedName>
        <fullName evidence="6">LysR family transcriptional regulator</fullName>
    </submittedName>
</protein>
<dbReference type="InterPro" id="IPR058163">
    <property type="entry name" value="LysR-type_TF_proteobact-type"/>
</dbReference>
<gene>
    <name evidence="6" type="ORF">GU927_008525</name>
</gene>
<sequence length="291" mass="32242">MTTDWRILPPLTGLRAFAAVAELGGFSQAARALNVTHAAVAQQVRALEGHLDTPLVIRDGRGMALTDEGKQLAKALTDGFGTMANGIAALKSSGSDRPVRITLTASFAAQWLMPRLKDFWDRHPDIALSLHPDPRILDLRREGMDLAIRYGNGDWPDVISRFLAPARMAVAASPALLDGRQTLKASEMQEMEWILARDWPEQENYLRSLGLSPDRLSRTEFFNEELSLAAARQGLGLVVESLALLQDDLDEQRLILLHDSKDRLPGYFLVMAHGPQRAATRAFIRWLENSA</sequence>
<keyword evidence="7" id="KW-1185">Reference proteome</keyword>
<dbReference type="Proteomes" id="UP000731907">
    <property type="component" value="Unassembled WGS sequence"/>
</dbReference>
<dbReference type="Gene3D" id="1.10.10.10">
    <property type="entry name" value="Winged helix-like DNA-binding domain superfamily/Winged helix DNA-binding domain"/>
    <property type="match status" value="1"/>
</dbReference>
<dbReference type="Pfam" id="PF00126">
    <property type="entry name" value="HTH_1"/>
    <property type="match status" value="1"/>
</dbReference>
<comment type="similarity">
    <text evidence="1">Belongs to the LysR transcriptional regulatory family.</text>
</comment>